<feature type="transmembrane region" description="Helical" evidence="1">
    <location>
        <begin position="51"/>
        <end position="77"/>
    </location>
</feature>
<dbReference type="AlphaFoldDB" id="A0A1F4WFI7"/>
<organism evidence="2 3">
    <name type="scientific">candidate division WWE3 bacterium RIFOXYC1_FULL_39_7</name>
    <dbReference type="NCBI Taxonomy" id="1802643"/>
    <lineage>
        <taxon>Bacteria</taxon>
        <taxon>Katanobacteria</taxon>
    </lineage>
</organism>
<keyword evidence="1" id="KW-1133">Transmembrane helix</keyword>
<dbReference type="InterPro" id="IPR043716">
    <property type="entry name" value="DUF5657"/>
</dbReference>
<accession>A0A1F4WFI7</accession>
<sequence length="79" mass="8950">MTITDAILNLFSPQGFSSFMQMMILGIQVIYVLFAFMLTRQVKIMNRSFTTHLSGFFMFVANIHFLIAIAVVLVALLTL</sequence>
<evidence type="ECO:0000313" key="2">
    <source>
        <dbReference type="EMBL" id="OGC68194.1"/>
    </source>
</evidence>
<protein>
    <submittedName>
        <fullName evidence="2">Uncharacterized protein</fullName>
    </submittedName>
</protein>
<reference evidence="2 3" key="1">
    <citation type="journal article" date="2016" name="Nat. Commun.">
        <title>Thousands of microbial genomes shed light on interconnected biogeochemical processes in an aquifer system.</title>
        <authorList>
            <person name="Anantharaman K."/>
            <person name="Brown C.T."/>
            <person name="Hug L.A."/>
            <person name="Sharon I."/>
            <person name="Castelle C.J."/>
            <person name="Probst A.J."/>
            <person name="Thomas B.C."/>
            <person name="Singh A."/>
            <person name="Wilkins M.J."/>
            <person name="Karaoz U."/>
            <person name="Brodie E.L."/>
            <person name="Williams K.H."/>
            <person name="Hubbard S.S."/>
            <person name="Banfield J.F."/>
        </authorList>
    </citation>
    <scope>NUCLEOTIDE SEQUENCE [LARGE SCALE GENOMIC DNA]</scope>
</reference>
<name>A0A1F4WFI7_UNCKA</name>
<feature type="transmembrane region" description="Helical" evidence="1">
    <location>
        <begin position="19"/>
        <end position="39"/>
    </location>
</feature>
<evidence type="ECO:0000313" key="3">
    <source>
        <dbReference type="Proteomes" id="UP000179113"/>
    </source>
</evidence>
<gene>
    <name evidence="2" type="ORF">A2415_02760</name>
</gene>
<dbReference type="Proteomes" id="UP000179113">
    <property type="component" value="Unassembled WGS sequence"/>
</dbReference>
<comment type="caution">
    <text evidence="2">The sequence shown here is derived from an EMBL/GenBank/DDBJ whole genome shotgun (WGS) entry which is preliminary data.</text>
</comment>
<evidence type="ECO:0000256" key="1">
    <source>
        <dbReference type="SAM" id="Phobius"/>
    </source>
</evidence>
<dbReference type="EMBL" id="MEWA01000052">
    <property type="protein sequence ID" value="OGC68194.1"/>
    <property type="molecule type" value="Genomic_DNA"/>
</dbReference>
<keyword evidence="1" id="KW-0472">Membrane</keyword>
<proteinExistence type="predicted"/>
<keyword evidence="1" id="KW-0812">Transmembrane</keyword>
<dbReference type="Pfam" id="PF18901">
    <property type="entry name" value="DUF5657"/>
    <property type="match status" value="1"/>
</dbReference>